<gene>
    <name evidence="6" type="ORF">DEM27_21610</name>
</gene>
<dbReference type="PANTHER" id="PTHR30363">
    <property type="entry name" value="HTH-TYPE TRANSCRIPTIONAL REGULATOR SRLR-RELATED"/>
    <property type="match status" value="1"/>
</dbReference>
<proteinExistence type="predicted"/>
<evidence type="ECO:0000256" key="4">
    <source>
        <dbReference type="SAM" id="MobiDB-lite"/>
    </source>
</evidence>
<dbReference type="InterPro" id="IPR050313">
    <property type="entry name" value="Carb_Metab_HTH_regulators"/>
</dbReference>
<dbReference type="InterPro" id="IPR036388">
    <property type="entry name" value="WH-like_DNA-bd_sf"/>
</dbReference>
<feature type="region of interest" description="Disordered" evidence="4">
    <location>
        <begin position="1"/>
        <end position="24"/>
    </location>
</feature>
<dbReference type="Gene3D" id="1.10.10.10">
    <property type="entry name" value="Winged helix-like DNA-binding domain superfamily/Winged helix DNA-binding domain"/>
    <property type="match status" value="1"/>
</dbReference>
<dbReference type="SUPFAM" id="SSF100950">
    <property type="entry name" value="NagB/RpiA/CoA transferase-like"/>
    <property type="match status" value="1"/>
</dbReference>
<evidence type="ECO:0000256" key="3">
    <source>
        <dbReference type="ARBA" id="ARBA00023163"/>
    </source>
</evidence>
<evidence type="ECO:0000313" key="6">
    <source>
        <dbReference type="EMBL" id="PWE54298.1"/>
    </source>
</evidence>
<name>A0A2U2DLX2_9HYPH</name>
<evidence type="ECO:0000259" key="5">
    <source>
        <dbReference type="PROSITE" id="PS51000"/>
    </source>
</evidence>
<dbReference type="AlphaFoldDB" id="A0A2U2DLX2"/>
<dbReference type="PROSITE" id="PS00894">
    <property type="entry name" value="HTH_DEOR_1"/>
    <property type="match status" value="1"/>
</dbReference>
<evidence type="ECO:0000256" key="2">
    <source>
        <dbReference type="ARBA" id="ARBA00023125"/>
    </source>
</evidence>
<dbReference type="OrthoDB" id="31600at2"/>
<dbReference type="EMBL" id="QFBC01000011">
    <property type="protein sequence ID" value="PWE54298.1"/>
    <property type="molecule type" value="Genomic_DNA"/>
</dbReference>
<evidence type="ECO:0000256" key="1">
    <source>
        <dbReference type="ARBA" id="ARBA00023015"/>
    </source>
</evidence>
<dbReference type="SMART" id="SM00420">
    <property type="entry name" value="HTH_DEOR"/>
    <property type="match status" value="1"/>
</dbReference>
<dbReference type="InterPro" id="IPR014036">
    <property type="entry name" value="DeoR-like_C"/>
</dbReference>
<dbReference type="GO" id="GO:0003677">
    <property type="term" value="F:DNA binding"/>
    <property type="evidence" value="ECO:0007669"/>
    <property type="project" value="UniProtKB-KW"/>
</dbReference>
<evidence type="ECO:0000313" key="7">
    <source>
        <dbReference type="Proteomes" id="UP000245252"/>
    </source>
</evidence>
<dbReference type="Proteomes" id="UP000245252">
    <property type="component" value="Unassembled WGS sequence"/>
</dbReference>
<sequence>MNPLGRKEQRMDLQDDGLGSSKTERRRSEIMRLLLETGTAQIKDLAQAMDVSLMTIHRDLNDLQDQGLVRRIRGAVSAEKSMLVESNYIYRARQHVDEKRRLARAAVNHVEPGNAVIWDDSSTTFHVCDFIEQVTPVTVITNALPVMERLRETTDVELIGLGGKFHRRYNGFFGLACENMIKTFHVDVALLSTTTIQGGSLYTQDEEVVRTKQSMMAIARKKILLVDESKFHFSALNYVADVAAFDVVLISRNVSPEILTQMRQARARLELV</sequence>
<accession>A0A2U2DLX2</accession>
<comment type="caution">
    <text evidence="6">The sequence shown here is derived from an EMBL/GenBank/DDBJ whole genome shotgun (WGS) entry which is preliminary data.</text>
</comment>
<dbReference type="PANTHER" id="PTHR30363:SF44">
    <property type="entry name" value="AGA OPERON TRANSCRIPTIONAL REPRESSOR-RELATED"/>
    <property type="match status" value="1"/>
</dbReference>
<dbReference type="GO" id="GO:0003700">
    <property type="term" value="F:DNA-binding transcription factor activity"/>
    <property type="evidence" value="ECO:0007669"/>
    <property type="project" value="InterPro"/>
</dbReference>
<organism evidence="6 7">
    <name type="scientific">Metarhizobium album</name>
    <dbReference type="NCBI Taxonomy" id="2182425"/>
    <lineage>
        <taxon>Bacteria</taxon>
        <taxon>Pseudomonadati</taxon>
        <taxon>Pseudomonadota</taxon>
        <taxon>Alphaproteobacteria</taxon>
        <taxon>Hyphomicrobiales</taxon>
        <taxon>Rhizobiaceae</taxon>
        <taxon>Metarhizobium</taxon>
    </lineage>
</organism>
<feature type="compositionally biased region" description="Basic and acidic residues" evidence="4">
    <location>
        <begin position="1"/>
        <end position="13"/>
    </location>
</feature>
<keyword evidence="1" id="KW-0805">Transcription regulation</keyword>
<keyword evidence="7" id="KW-1185">Reference proteome</keyword>
<keyword evidence="2" id="KW-0238">DNA-binding</keyword>
<dbReference type="InterPro" id="IPR018356">
    <property type="entry name" value="Tscrpt_reg_HTH_DeoR_CS"/>
</dbReference>
<dbReference type="Gene3D" id="3.40.50.1360">
    <property type="match status" value="1"/>
</dbReference>
<feature type="domain" description="HTH deoR-type" evidence="5">
    <location>
        <begin position="23"/>
        <end position="78"/>
    </location>
</feature>
<reference evidence="6 7" key="1">
    <citation type="submission" date="2018-05" db="EMBL/GenBank/DDBJ databases">
        <title>The draft genome of strain NS-104.</title>
        <authorList>
            <person name="Hang P."/>
            <person name="Jiang J."/>
        </authorList>
    </citation>
    <scope>NUCLEOTIDE SEQUENCE [LARGE SCALE GENOMIC DNA]</scope>
    <source>
        <strain evidence="6 7">NS-104</strain>
    </source>
</reference>
<dbReference type="Pfam" id="PF08220">
    <property type="entry name" value="HTH_DeoR"/>
    <property type="match status" value="1"/>
</dbReference>
<dbReference type="PRINTS" id="PR00037">
    <property type="entry name" value="HTHLACR"/>
</dbReference>
<dbReference type="SUPFAM" id="SSF46785">
    <property type="entry name" value="Winged helix' DNA-binding domain"/>
    <property type="match status" value="1"/>
</dbReference>
<dbReference type="InterPro" id="IPR036390">
    <property type="entry name" value="WH_DNA-bd_sf"/>
</dbReference>
<dbReference type="PROSITE" id="PS51000">
    <property type="entry name" value="HTH_DEOR_2"/>
    <property type="match status" value="1"/>
</dbReference>
<dbReference type="InterPro" id="IPR037171">
    <property type="entry name" value="NagB/RpiA_transferase-like"/>
</dbReference>
<protein>
    <submittedName>
        <fullName evidence="6">DeoR family transcriptional regulator</fullName>
    </submittedName>
</protein>
<dbReference type="SMART" id="SM01134">
    <property type="entry name" value="DeoRC"/>
    <property type="match status" value="1"/>
</dbReference>
<dbReference type="Pfam" id="PF00455">
    <property type="entry name" value="DeoRC"/>
    <property type="match status" value="1"/>
</dbReference>
<keyword evidence="3" id="KW-0804">Transcription</keyword>
<dbReference type="InterPro" id="IPR001034">
    <property type="entry name" value="DeoR_HTH"/>
</dbReference>